<evidence type="ECO:0000313" key="3">
    <source>
        <dbReference type="EMBL" id="KAK3328636.1"/>
    </source>
</evidence>
<evidence type="ECO:0000259" key="2">
    <source>
        <dbReference type="Pfam" id="PF26053"/>
    </source>
</evidence>
<dbReference type="Proteomes" id="UP001286456">
    <property type="component" value="Unassembled WGS sequence"/>
</dbReference>
<dbReference type="InterPro" id="IPR023631">
    <property type="entry name" value="Amidase_dom"/>
</dbReference>
<dbReference type="PANTHER" id="PTHR46310:SF7">
    <property type="entry name" value="AMIDASE 1"/>
    <property type="match status" value="1"/>
</dbReference>
<sequence>MWAWARNHLSKVPRAWTRSRLARSPPVVTTETSEKITPVTSNPESGGHIFTLSEARYFVPCSGDSLNLTVPLTQDFGLVTVITLQPGIRHPKVTADWVRPIIEAYKNNDDVFSHDFLATVIFYGTDKRHVQFADDAREYLTQLGNKHVIFMPATSPTLWPGPYALVKGKLRNVWKLVDDSNGTCMVTLKPQLGNADTFASFDRIGSDDKFPMFCLSSRIQAQAAYDSPLAGLRIIVKDNIHLKGTKTSVGNRAFYNAYPPRQDTAECIQSLLSQGIVVAGKAKMNSFGNWEEPLEYIDYPAPWNPRADRYQSPGGSSSGCAAAVAAYECIDIAIGTDTWGSVTRPALWCGCFGLRPSIGAVSPVGVEPYCQLWDTAGILARDLQKLSQFANFWLDPKALEKHPKSPSSLIWPVDYWHIIDPAQVDIAWKFAEHIESALDVACSKAPNAQCYDAYHNCDDFRSRHWDQFGCAPYVSPPNRRMWAFAKDITKEQRDADFAKMDVFERWVNDTVLGGVNANALVIMPLESMTPRYRDESPTFKRPPQEGVNALALGPVMRSPVLAVPIAEIPYHSRITEMTEKLPFAVAIMGRPGSDLKLLESMHTVWKKAGLATTVKTGKAMF</sequence>
<accession>A0AAE0MDK3</accession>
<dbReference type="Gene3D" id="3.90.1300.10">
    <property type="entry name" value="Amidase signature (AS) domain"/>
    <property type="match status" value="1"/>
</dbReference>
<proteinExistence type="predicted"/>
<gene>
    <name evidence="3" type="ORF">B0T19DRAFT_401377</name>
</gene>
<dbReference type="SUPFAM" id="SSF75304">
    <property type="entry name" value="Amidase signature (AS) enzymes"/>
    <property type="match status" value="1"/>
</dbReference>
<reference evidence="3" key="2">
    <citation type="submission" date="2023-06" db="EMBL/GenBank/DDBJ databases">
        <authorList>
            <consortium name="Lawrence Berkeley National Laboratory"/>
            <person name="Haridas S."/>
            <person name="Hensen N."/>
            <person name="Bonometti L."/>
            <person name="Westerberg I."/>
            <person name="Brannstrom I.O."/>
            <person name="Guillou S."/>
            <person name="Cros-Aarteil S."/>
            <person name="Calhoun S."/>
            <person name="Kuo A."/>
            <person name="Mondo S."/>
            <person name="Pangilinan J."/>
            <person name="Riley R."/>
            <person name="Labutti K."/>
            <person name="Andreopoulos B."/>
            <person name="Lipzen A."/>
            <person name="Chen C."/>
            <person name="Yanf M."/>
            <person name="Daum C."/>
            <person name="Ng V."/>
            <person name="Clum A."/>
            <person name="Steindorff A."/>
            <person name="Ohm R."/>
            <person name="Martin F."/>
            <person name="Silar P."/>
            <person name="Natvig D."/>
            <person name="Lalanne C."/>
            <person name="Gautier V."/>
            <person name="Ament-Velasquez S.L."/>
            <person name="Kruys A."/>
            <person name="Hutchinson M.I."/>
            <person name="Powell A.J."/>
            <person name="Barry K."/>
            <person name="Miller A.N."/>
            <person name="Grigoriev I.V."/>
            <person name="Debuchy R."/>
            <person name="Gladieux P."/>
            <person name="Thoren M.H."/>
            <person name="Johannesson H."/>
        </authorList>
    </citation>
    <scope>NUCLEOTIDE SEQUENCE</scope>
    <source>
        <strain evidence="3">SMH4131-1</strain>
    </source>
</reference>
<dbReference type="PANTHER" id="PTHR46310">
    <property type="entry name" value="AMIDASE 1"/>
    <property type="match status" value="1"/>
</dbReference>
<keyword evidence="4" id="KW-1185">Reference proteome</keyword>
<protein>
    <submittedName>
        <fullName evidence="3">Amidase signature domain-containing protein</fullName>
    </submittedName>
</protein>
<name>A0AAE0MDK3_9PEZI</name>
<comment type="caution">
    <text evidence="3">The sequence shown here is derived from an EMBL/GenBank/DDBJ whole genome shotgun (WGS) entry which is preliminary data.</text>
</comment>
<dbReference type="Pfam" id="PF01425">
    <property type="entry name" value="Amidase"/>
    <property type="match status" value="1"/>
</dbReference>
<feature type="domain" description="Amidase" evidence="1">
    <location>
        <begin position="220"/>
        <end position="392"/>
    </location>
</feature>
<dbReference type="EMBL" id="JAUEPO010000003">
    <property type="protein sequence ID" value="KAK3328636.1"/>
    <property type="molecule type" value="Genomic_DNA"/>
</dbReference>
<feature type="domain" description="Scytalone dehydratase-like protein Arp1 N-terminal" evidence="2">
    <location>
        <begin position="90"/>
        <end position="155"/>
    </location>
</feature>
<evidence type="ECO:0000259" key="1">
    <source>
        <dbReference type="Pfam" id="PF01425"/>
    </source>
</evidence>
<dbReference type="InterPro" id="IPR058329">
    <property type="entry name" value="Arp1_N"/>
</dbReference>
<dbReference type="Pfam" id="PF26053">
    <property type="entry name" value="DUF8016"/>
    <property type="match status" value="1"/>
</dbReference>
<dbReference type="AlphaFoldDB" id="A0AAE0MDK3"/>
<dbReference type="InterPro" id="IPR036928">
    <property type="entry name" value="AS_sf"/>
</dbReference>
<evidence type="ECO:0000313" key="4">
    <source>
        <dbReference type="Proteomes" id="UP001286456"/>
    </source>
</evidence>
<organism evidence="3 4">
    <name type="scientific">Cercophora scortea</name>
    <dbReference type="NCBI Taxonomy" id="314031"/>
    <lineage>
        <taxon>Eukaryota</taxon>
        <taxon>Fungi</taxon>
        <taxon>Dikarya</taxon>
        <taxon>Ascomycota</taxon>
        <taxon>Pezizomycotina</taxon>
        <taxon>Sordariomycetes</taxon>
        <taxon>Sordariomycetidae</taxon>
        <taxon>Sordariales</taxon>
        <taxon>Lasiosphaeriaceae</taxon>
        <taxon>Cercophora</taxon>
    </lineage>
</organism>
<reference evidence="3" key="1">
    <citation type="journal article" date="2023" name="Mol. Phylogenet. Evol.">
        <title>Genome-scale phylogeny and comparative genomics of the fungal order Sordariales.</title>
        <authorList>
            <person name="Hensen N."/>
            <person name="Bonometti L."/>
            <person name="Westerberg I."/>
            <person name="Brannstrom I.O."/>
            <person name="Guillou S."/>
            <person name="Cros-Aarteil S."/>
            <person name="Calhoun S."/>
            <person name="Haridas S."/>
            <person name="Kuo A."/>
            <person name="Mondo S."/>
            <person name="Pangilinan J."/>
            <person name="Riley R."/>
            <person name="LaButti K."/>
            <person name="Andreopoulos B."/>
            <person name="Lipzen A."/>
            <person name="Chen C."/>
            <person name="Yan M."/>
            <person name="Daum C."/>
            <person name="Ng V."/>
            <person name="Clum A."/>
            <person name="Steindorff A."/>
            <person name="Ohm R.A."/>
            <person name="Martin F."/>
            <person name="Silar P."/>
            <person name="Natvig D.O."/>
            <person name="Lalanne C."/>
            <person name="Gautier V."/>
            <person name="Ament-Velasquez S.L."/>
            <person name="Kruys A."/>
            <person name="Hutchinson M.I."/>
            <person name="Powell A.J."/>
            <person name="Barry K."/>
            <person name="Miller A.N."/>
            <person name="Grigoriev I.V."/>
            <person name="Debuchy R."/>
            <person name="Gladieux P."/>
            <person name="Hiltunen Thoren M."/>
            <person name="Johannesson H."/>
        </authorList>
    </citation>
    <scope>NUCLEOTIDE SEQUENCE</scope>
    <source>
        <strain evidence="3">SMH4131-1</strain>
    </source>
</reference>